<dbReference type="Proteomes" id="UP000039865">
    <property type="component" value="Unassembled WGS sequence"/>
</dbReference>
<reference evidence="2 3" key="1">
    <citation type="submission" date="2014-06" db="EMBL/GenBank/DDBJ databases">
        <authorList>
            <person name="Swart Estienne"/>
        </authorList>
    </citation>
    <scope>NUCLEOTIDE SEQUENCE [LARGE SCALE GENOMIC DNA]</scope>
    <source>
        <strain evidence="2 3">130c</strain>
    </source>
</reference>
<evidence type="ECO:0000313" key="2">
    <source>
        <dbReference type="EMBL" id="CDW79203.1"/>
    </source>
</evidence>
<accession>A0A078AE61</accession>
<protein>
    <submittedName>
        <fullName evidence="2">Uncharacterized protein</fullName>
    </submittedName>
</protein>
<feature type="compositionally biased region" description="Polar residues" evidence="1">
    <location>
        <begin position="372"/>
        <end position="395"/>
    </location>
</feature>
<feature type="compositionally biased region" description="Polar residues" evidence="1">
    <location>
        <begin position="542"/>
        <end position="563"/>
    </location>
</feature>
<proteinExistence type="predicted"/>
<feature type="compositionally biased region" description="Polar residues" evidence="1">
    <location>
        <begin position="1"/>
        <end position="10"/>
    </location>
</feature>
<feature type="compositionally biased region" description="Basic and acidic residues" evidence="1">
    <location>
        <begin position="236"/>
        <end position="246"/>
    </location>
</feature>
<dbReference type="InParanoid" id="A0A078AE61"/>
<keyword evidence="3" id="KW-1185">Reference proteome</keyword>
<feature type="region of interest" description="Disordered" evidence="1">
    <location>
        <begin position="100"/>
        <end position="137"/>
    </location>
</feature>
<feature type="region of interest" description="Disordered" evidence="1">
    <location>
        <begin position="542"/>
        <end position="567"/>
    </location>
</feature>
<sequence length="793" mass="91292">MSFSSHYSLNSDEEEQRPPYILQSPKSEPKKEQEYIDELKNEEQEDQNISAGIQLTASPGPIKVLSVLDVNTDHFESYPFETQINTTKIDEDLNELDAQQVDSCNDRKERRQKRKREKDRLSKRTHNIDLNTQPDEAPNNEFAVVKEEPSLELLETEPVNTNENRDLEMELMLQETAKIDQKQDEDEEEMLINEQHHSNQKDQDQTEDIIDEIGDNKIEDQMEDELLDNIDFKNDIPMRQNSRDQDNFLPVINDSPQFYSPQRQQSQPFTKTSKNQEDDLLDANESPRRQVSHPSQLLLASNIKGDRKSTLSIIELTSINQDLQKLLFDDSSQISKPSGRNIMDNMSITSGRNQPQPFLRIKKTLKPRQSEEMSNSARSSAKHQQQQTESKLINRTITKNLRDIQVKRKHELNETRQSFSTIISEIKILEQLKKETQDFQSIRPPINITIGVDEGQKSLQETMILSQQQHKASFNNSMNQEKANTPESLKEIIKPKKVNVISKKNLKNLKLRLNEQNKKQNSSHQSAVLPSRQAKDFMLRRSNSQTQKNNSGNNSQSRYNLRSNSRENKRTINLESSFGENILAQSIPHTTKNSFKQSKLSSTMTNFSKVIKQNNLFESQTSSQMVPRLNQQHSDTSLKHHQQPKNKPPIAQKGNKKQAQRQYMNSLESFKNLQQIYSGVSQSSLLNMSSENRFTINNEGPQSKEKSQSNSRYISPQRSTQQLQMNNSINLPLNTPTNFYPSLNGNLNSFLPPQVPNKSHSRIVGTPGKNIINTNHNSYVMFGVNIIQKSQID</sequence>
<feature type="compositionally biased region" description="Polar residues" evidence="1">
    <location>
        <begin position="708"/>
        <end position="721"/>
    </location>
</feature>
<feature type="compositionally biased region" description="Polar residues" evidence="1">
    <location>
        <begin position="47"/>
        <end position="57"/>
    </location>
</feature>
<feature type="compositionally biased region" description="Polar residues" evidence="1">
    <location>
        <begin position="620"/>
        <end position="635"/>
    </location>
</feature>
<organism evidence="2 3">
    <name type="scientific">Stylonychia lemnae</name>
    <name type="common">Ciliate</name>
    <dbReference type="NCBI Taxonomy" id="5949"/>
    <lineage>
        <taxon>Eukaryota</taxon>
        <taxon>Sar</taxon>
        <taxon>Alveolata</taxon>
        <taxon>Ciliophora</taxon>
        <taxon>Intramacronucleata</taxon>
        <taxon>Spirotrichea</taxon>
        <taxon>Stichotrichia</taxon>
        <taxon>Sporadotrichida</taxon>
        <taxon>Oxytrichidae</taxon>
        <taxon>Stylonychinae</taxon>
        <taxon>Stylonychia</taxon>
    </lineage>
</organism>
<feature type="region of interest" description="Disordered" evidence="1">
    <location>
        <begin position="694"/>
        <end position="721"/>
    </location>
</feature>
<feature type="compositionally biased region" description="Polar residues" evidence="1">
    <location>
        <begin position="254"/>
        <end position="273"/>
    </location>
</feature>
<feature type="region of interest" description="Disordered" evidence="1">
    <location>
        <begin position="366"/>
        <end position="395"/>
    </location>
</feature>
<feature type="compositionally biased region" description="Basic and acidic residues" evidence="1">
    <location>
        <begin position="27"/>
        <end position="42"/>
    </location>
</feature>
<evidence type="ECO:0000256" key="1">
    <source>
        <dbReference type="SAM" id="MobiDB-lite"/>
    </source>
</evidence>
<feature type="region of interest" description="Disordered" evidence="1">
    <location>
        <begin position="236"/>
        <end position="278"/>
    </location>
</feature>
<feature type="region of interest" description="Disordered" evidence="1">
    <location>
        <begin position="1"/>
        <end position="58"/>
    </location>
</feature>
<feature type="compositionally biased region" description="Basic residues" evidence="1">
    <location>
        <begin position="110"/>
        <end position="125"/>
    </location>
</feature>
<evidence type="ECO:0000313" key="3">
    <source>
        <dbReference type="Proteomes" id="UP000039865"/>
    </source>
</evidence>
<gene>
    <name evidence="2" type="primary">Contig16969.g18073</name>
    <name evidence="2" type="ORF">STYLEM_8189</name>
</gene>
<feature type="region of interest" description="Disordered" evidence="1">
    <location>
        <begin position="620"/>
        <end position="662"/>
    </location>
</feature>
<dbReference type="AlphaFoldDB" id="A0A078AE61"/>
<name>A0A078AE61_STYLE</name>
<dbReference type="EMBL" id="CCKQ01007781">
    <property type="protein sequence ID" value="CDW79203.1"/>
    <property type="molecule type" value="Genomic_DNA"/>
</dbReference>